<organism evidence="1 2">
    <name type="scientific">Virgibacillus subterraneus</name>
    <dbReference type="NCBI Taxonomy" id="621109"/>
    <lineage>
        <taxon>Bacteria</taxon>
        <taxon>Bacillati</taxon>
        <taxon>Bacillota</taxon>
        <taxon>Bacilli</taxon>
        <taxon>Bacillales</taxon>
        <taxon>Bacillaceae</taxon>
        <taxon>Virgibacillus</taxon>
    </lineage>
</organism>
<accession>A0A1H8YYP3</accession>
<evidence type="ECO:0000313" key="2">
    <source>
        <dbReference type="Proteomes" id="UP000198733"/>
    </source>
</evidence>
<reference evidence="1 2" key="1">
    <citation type="submission" date="2016-10" db="EMBL/GenBank/DDBJ databases">
        <authorList>
            <person name="Varghese N."/>
            <person name="Submissions S."/>
        </authorList>
    </citation>
    <scope>NUCLEOTIDE SEQUENCE [LARGE SCALE GENOMIC DNA]</scope>
    <source>
        <strain evidence="1 2">CGMCC 1.7734</strain>
    </source>
</reference>
<dbReference type="Proteomes" id="UP000198733">
    <property type="component" value="Unassembled WGS sequence"/>
</dbReference>
<protein>
    <submittedName>
        <fullName evidence="1">Uncharacterized protein</fullName>
    </submittedName>
</protein>
<name>A0A1H8YYP3_9BACI</name>
<dbReference type="RefSeq" id="WP_092501547.1">
    <property type="nucleotide sequence ID" value="NZ_FOEH01000001.1"/>
</dbReference>
<keyword evidence="2" id="KW-1185">Reference proteome</keyword>
<proteinExistence type="predicted"/>
<evidence type="ECO:0000313" key="1">
    <source>
        <dbReference type="EMBL" id="SEP57226.1"/>
    </source>
</evidence>
<comment type="caution">
    <text evidence="1">The sequence shown here is derived from an EMBL/GenBank/DDBJ whole genome shotgun (WGS) entry which is preliminary data.</text>
</comment>
<dbReference type="EMBL" id="FOEH01000001">
    <property type="protein sequence ID" value="SEP57226.1"/>
    <property type="molecule type" value="Genomic_DNA"/>
</dbReference>
<gene>
    <name evidence="1" type="ORF">SAMN05216232_0199</name>
</gene>
<sequence length="104" mass="11648">MLNEESVITLGCCCGHGKAGQIVEWENAYGKWKGHADPPITLIKEESVKAAMNLGYQPYPYYYADGENNGVWQMHLQSGCITKLDCENWHIKNGLPLEKHIGVI</sequence>